<dbReference type="Gene3D" id="2.40.30.10">
    <property type="entry name" value="Translation factors"/>
    <property type="match status" value="1"/>
</dbReference>
<dbReference type="EMBL" id="FNBL01000004">
    <property type="protein sequence ID" value="SDF48830.1"/>
    <property type="molecule type" value="Genomic_DNA"/>
</dbReference>
<evidence type="ECO:0000259" key="7">
    <source>
        <dbReference type="PROSITE" id="PS51085"/>
    </source>
</evidence>
<dbReference type="CDD" id="cd06185">
    <property type="entry name" value="PDR_like"/>
    <property type="match status" value="1"/>
</dbReference>
<dbReference type="InterPro" id="IPR001041">
    <property type="entry name" value="2Fe-2S_ferredoxin-type"/>
</dbReference>
<dbReference type="Pfam" id="PF00111">
    <property type="entry name" value="Fer2"/>
    <property type="match status" value="1"/>
</dbReference>
<feature type="domain" description="FAD-binding FR-type" evidence="8">
    <location>
        <begin position="2"/>
        <end position="107"/>
    </location>
</feature>
<dbReference type="OrthoDB" id="9792185at2"/>
<protein>
    <submittedName>
        <fullName evidence="9">Ferredoxin-NADP reductase</fullName>
    </submittedName>
</protein>
<dbReference type="SUPFAM" id="SSF54292">
    <property type="entry name" value="2Fe-2S ferredoxin-like"/>
    <property type="match status" value="1"/>
</dbReference>
<dbReference type="PROSITE" id="PS51085">
    <property type="entry name" value="2FE2S_FER_2"/>
    <property type="match status" value="1"/>
</dbReference>
<feature type="domain" description="2Fe-2S ferredoxin-type" evidence="7">
    <location>
        <begin position="229"/>
        <end position="316"/>
    </location>
</feature>
<keyword evidence="6" id="KW-0411">Iron-sulfur</keyword>
<dbReference type="InterPro" id="IPR039261">
    <property type="entry name" value="FNR_nucleotide-bd"/>
</dbReference>
<evidence type="ECO:0000256" key="4">
    <source>
        <dbReference type="ARBA" id="ARBA00023002"/>
    </source>
</evidence>
<evidence type="ECO:0000256" key="1">
    <source>
        <dbReference type="ARBA" id="ARBA00022630"/>
    </source>
</evidence>
<dbReference type="InterPro" id="IPR054582">
    <property type="entry name" value="DmmA-like_N"/>
</dbReference>
<dbReference type="AlphaFoldDB" id="A0A1G7LIL3"/>
<evidence type="ECO:0000256" key="6">
    <source>
        <dbReference type="ARBA" id="ARBA00023014"/>
    </source>
</evidence>
<reference evidence="9 10" key="1">
    <citation type="submission" date="2016-10" db="EMBL/GenBank/DDBJ databases">
        <authorList>
            <person name="de Groot N.N."/>
        </authorList>
    </citation>
    <scope>NUCLEOTIDE SEQUENCE [LARGE SCALE GENOMIC DNA]</scope>
    <source>
        <strain evidence="9 10">DSM 27375</strain>
    </source>
</reference>
<dbReference type="InterPro" id="IPR012675">
    <property type="entry name" value="Beta-grasp_dom_sf"/>
</dbReference>
<keyword evidence="2" id="KW-0001">2Fe-2S</keyword>
<dbReference type="Gene3D" id="3.40.50.80">
    <property type="entry name" value="Nucleotide-binding domain of ferredoxin-NADP reductase (FNR) module"/>
    <property type="match status" value="1"/>
</dbReference>
<dbReference type="InterPro" id="IPR017927">
    <property type="entry name" value="FAD-bd_FR_type"/>
</dbReference>
<accession>A0A1G7LIL3</accession>
<evidence type="ECO:0000259" key="8">
    <source>
        <dbReference type="PROSITE" id="PS51384"/>
    </source>
</evidence>
<evidence type="ECO:0000256" key="5">
    <source>
        <dbReference type="ARBA" id="ARBA00023004"/>
    </source>
</evidence>
<dbReference type="GO" id="GO:0016491">
    <property type="term" value="F:oxidoreductase activity"/>
    <property type="evidence" value="ECO:0007669"/>
    <property type="project" value="UniProtKB-KW"/>
</dbReference>
<dbReference type="PANTHER" id="PTHR47354:SF1">
    <property type="entry name" value="CARNITINE MONOOXYGENASE REDUCTASE SUBUNIT"/>
    <property type="match status" value="1"/>
</dbReference>
<dbReference type="InterPro" id="IPR017938">
    <property type="entry name" value="Riboflavin_synthase-like_b-brl"/>
</dbReference>
<evidence type="ECO:0000313" key="10">
    <source>
        <dbReference type="Proteomes" id="UP000182284"/>
    </source>
</evidence>
<proteinExistence type="predicted"/>
<organism evidence="9 10">
    <name type="scientific">Celeribacter baekdonensis</name>
    <dbReference type="NCBI Taxonomy" id="875171"/>
    <lineage>
        <taxon>Bacteria</taxon>
        <taxon>Pseudomonadati</taxon>
        <taxon>Pseudomonadota</taxon>
        <taxon>Alphaproteobacteria</taxon>
        <taxon>Rhodobacterales</taxon>
        <taxon>Roseobacteraceae</taxon>
        <taxon>Celeribacter</taxon>
    </lineage>
</organism>
<dbReference type="PRINTS" id="PR00409">
    <property type="entry name" value="PHDIOXRDTASE"/>
</dbReference>
<dbReference type="InterPro" id="IPR008333">
    <property type="entry name" value="Cbr1-like_FAD-bd_dom"/>
</dbReference>
<evidence type="ECO:0000256" key="3">
    <source>
        <dbReference type="ARBA" id="ARBA00022723"/>
    </source>
</evidence>
<name>A0A1G7LIL3_9RHOB</name>
<dbReference type="InterPro" id="IPR036010">
    <property type="entry name" value="2Fe-2S_ferredoxin-like_sf"/>
</dbReference>
<gene>
    <name evidence="9" type="ORF">SAMN04488117_104297</name>
</gene>
<dbReference type="RefSeq" id="WP_074644360.1">
    <property type="nucleotide sequence ID" value="NZ_FNBL01000004.1"/>
</dbReference>
<dbReference type="GO" id="GO:0046872">
    <property type="term" value="F:metal ion binding"/>
    <property type="evidence" value="ECO:0007669"/>
    <property type="project" value="UniProtKB-KW"/>
</dbReference>
<keyword evidence="3" id="KW-0479">Metal-binding</keyword>
<keyword evidence="1" id="KW-0285">Flavoprotein</keyword>
<dbReference type="PANTHER" id="PTHR47354">
    <property type="entry name" value="NADH OXIDOREDUCTASE HCR"/>
    <property type="match status" value="1"/>
</dbReference>
<dbReference type="SUPFAM" id="SSF52343">
    <property type="entry name" value="Ferredoxin reductase-like, C-terminal NADP-linked domain"/>
    <property type="match status" value="1"/>
</dbReference>
<dbReference type="GO" id="GO:0051537">
    <property type="term" value="F:2 iron, 2 sulfur cluster binding"/>
    <property type="evidence" value="ECO:0007669"/>
    <property type="project" value="UniProtKB-KW"/>
</dbReference>
<dbReference type="InterPro" id="IPR050415">
    <property type="entry name" value="MRET"/>
</dbReference>
<dbReference type="Pfam" id="PF00970">
    <property type="entry name" value="FAD_binding_6"/>
    <property type="match status" value="1"/>
</dbReference>
<dbReference type="Proteomes" id="UP000182284">
    <property type="component" value="Unassembled WGS sequence"/>
</dbReference>
<dbReference type="CDD" id="cd00207">
    <property type="entry name" value="fer2"/>
    <property type="match status" value="1"/>
</dbReference>
<keyword evidence="5" id="KW-0408">Iron</keyword>
<dbReference type="Gene3D" id="3.10.20.30">
    <property type="match status" value="1"/>
</dbReference>
<evidence type="ECO:0000256" key="2">
    <source>
        <dbReference type="ARBA" id="ARBA00022714"/>
    </source>
</evidence>
<evidence type="ECO:0000313" key="9">
    <source>
        <dbReference type="EMBL" id="SDF48830.1"/>
    </source>
</evidence>
<keyword evidence="4" id="KW-0560">Oxidoreductase</keyword>
<dbReference type="Pfam" id="PF22290">
    <property type="entry name" value="DmmA-like_N"/>
    <property type="match status" value="1"/>
</dbReference>
<dbReference type="PROSITE" id="PS51384">
    <property type="entry name" value="FAD_FR"/>
    <property type="match status" value="1"/>
</dbReference>
<dbReference type="SUPFAM" id="SSF63380">
    <property type="entry name" value="Riboflavin synthase domain-like"/>
    <property type="match status" value="1"/>
</dbReference>
<sequence>MSKQMTLEVTEVEPLTALVTRFRFEHPEKAPLPIFSGGAHVVVEMPDGEMLRCNAYSLISDPNDASGYEIAVRREDAGRGGSRYMHSEVTPGSKMRISVPTNLFALDPRARKHVLIAGGIGITPFLSHLHQLDLLQQPFELHYAARSRDEAAGLKLLPKSARIHAHISEEGNRMDLGEILTGQPIGTHVYVCGPEGLISAVLDAAARHGWPKGALHFEAFASPPPGKPFTVTLAKSGRMIEVSASQSLLEALEAAEVEIDWSCRGGACGRCETKVAACDGQIEHNDHWLSRDERAEQKKIMPCMSRFTGDALVLDL</sequence>